<evidence type="ECO:0000259" key="5">
    <source>
        <dbReference type="Pfam" id="PF00890"/>
    </source>
</evidence>
<dbReference type="GO" id="GO:0016491">
    <property type="term" value="F:oxidoreductase activity"/>
    <property type="evidence" value="ECO:0007669"/>
    <property type="project" value="UniProtKB-KW"/>
</dbReference>
<dbReference type="InterPro" id="IPR050315">
    <property type="entry name" value="FAD-oxidoreductase_2"/>
</dbReference>
<accession>A0A5E4X0M9</accession>
<proteinExistence type="predicted"/>
<keyword evidence="3" id="KW-0274">FAD</keyword>
<evidence type="ECO:0000256" key="4">
    <source>
        <dbReference type="ARBA" id="ARBA00023002"/>
    </source>
</evidence>
<gene>
    <name evidence="6" type="ORF">PNO31109_03574</name>
</gene>
<keyword evidence="2" id="KW-0285">Flavoprotein</keyword>
<dbReference type="PANTHER" id="PTHR43400">
    <property type="entry name" value="FUMARATE REDUCTASE"/>
    <property type="match status" value="1"/>
</dbReference>
<dbReference type="Proteomes" id="UP000367825">
    <property type="component" value="Unassembled WGS sequence"/>
</dbReference>
<dbReference type="InterPro" id="IPR027477">
    <property type="entry name" value="Succ_DH/fumarate_Rdtase_cat_sf"/>
</dbReference>
<evidence type="ECO:0000313" key="6">
    <source>
        <dbReference type="EMBL" id="VVE29823.1"/>
    </source>
</evidence>
<dbReference type="Gene3D" id="3.50.50.60">
    <property type="entry name" value="FAD/NAD(P)-binding domain"/>
    <property type="match status" value="1"/>
</dbReference>
<dbReference type="PANTHER" id="PTHR43400:SF10">
    <property type="entry name" value="3-OXOSTEROID 1-DEHYDROGENASE"/>
    <property type="match status" value="1"/>
</dbReference>
<dbReference type="SUPFAM" id="SSF51905">
    <property type="entry name" value="FAD/NAD(P)-binding domain"/>
    <property type="match status" value="1"/>
</dbReference>
<sequence>MSAHGMTEGPVVRKGRPPVDDLPQVSVVIVGAGACGLTAALVLQDAGVDCVLLERDAVPSGSSALSSGFIPAAGSAVQRAAGIDDSPARFADDIMRKTRGTAAAHLVAAYTQASGPAIDALARHGLTFDVLDGFLYPGHSVRRMHSLPERTGAALMAALERAVLATDAAILTRTLVRELWLDDAGRVQAVGGVRPDGAMEYLGCDMLLLACNGFGGNAALRAEWLPEMAHAVYGGHEGNDGSALLWGRALGAAQADLGGYQGHGSWASPHGVLISWAVIMDGGVQVNREGRRFHDETHGYSEAAVNVLAQPGGVAWNVFDAKTLALARTFPDFREAEAAGALKRCADVDALAAAIGCDAAALRATLDGVRPDATPADGRRFTRTLHAPYYAVKVTGALFHTQGGLDIDAHCRVLRTDGSPFPNLLAAGGAARGVSGNAVWGYLSGNGLLSAVAGGYLAATTAIATLGAASHSQETCA</sequence>
<dbReference type="GO" id="GO:0008202">
    <property type="term" value="P:steroid metabolic process"/>
    <property type="evidence" value="ECO:0007669"/>
    <property type="project" value="UniProtKB-ARBA"/>
</dbReference>
<dbReference type="Pfam" id="PF00890">
    <property type="entry name" value="FAD_binding_2"/>
    <property type="match status" value="1"/>
</dbReference>
<feature type="domain" description="FAD-dependent oxidoreductase 2 FAD-binding" evidence="5">
    <location>
        <begin position="27"/>
        <end position="437"/>
    </location>
</feature>
<keyword evidence="4" id="KW-0560">Oxidoreductase</keyword>
<dbReference type="SUPFAM" id="SSF56425">
    <property type="entry name" value="Succinate dehydrogenase/fumarate reductase flavoprotein, catalytic domain"/>
    <property type="match status" value="1"/>
</dbReference>
<dbReference type="Gene3D" id="3.90.700.10">
    <property type="entry name" value="Succinate dehydrogenase/fumarate reductase flavoprotein, catalytic domain"/>
    <property type="match status" value="1"/>
</dbReference>
<evidence type="ECO:0000256" key="2">
    <source>
        <dbReference type="ARBA" id="ARBA00022630"/>
    </source>
</evidence>
<evidence type="ECO:0000313" key="7">
    <source>
        <dbReference type="Proteomes" id="UP000367825"/>
    </source>
</evidence>
<name>A0A5E4X0M9_9BURK</name>
<dbReference type="AlphaFoldDB" id="A0A5E4X0M9"/>
<evidence type="ECO:0000256" key="3">
    <source>
        <dbReference type="ARBA" id="ARBA00022827"/>
    </source>
</evidence>
<dbReference type="EMBL" id="CABPSC010000015">
    <property type="protein sequence ID" value="VVE29823.1"/>
    <property type="molecule type" value="Genomic_DNA"/>
</dbReference>
<reference evidence="6 7" key="1">
    <citation type="submission" date="2019-08" db="EMBL/GenBank/DDBJ databases">
        <authorList>
            <person name="Peeters C."/>
        </authorList>
    </citation>
    <scope>NUCLEOTIDE SEQUENCE [LARGE SCALE GENOMIC DNA]</scope>
    <source>
        <strain evidence="6 7">LMG 31109</strain>
    </source>
</reference>
<organism evidence="6 7">
    <name type="scientific">Pandoraea nosoerga</name>
    <dbReference type="NCBI Taxonomy" id="2508296"/>
    <lineage>
        <taxon>Bacteria</taxon>
        <taxon>Pseudomonadati</taxon>
        <taxon>Pseudomonadota</taxon>
        <taxon>Betaproteobacteria</taxon>
        <taxon>Burkholderiales</taxon>
        <taxon>Burkholderiaceae</taxon>
        <taxon>Pandoraea</taxon>
    </lineage>
</organism>
<evidence type="ECO:0000256" key="1">
    <source>
        <dbReference type="ARBA" id="ARBA00001974"/>
    </source>
</evidence>
<keyword evidence="7" id="KW-1185">Reference proteome</keyword>
<comment type="cofactor">
    <cofactor evidence="1">
        <name>FAD</name>
        <dbReference type="ChEBI" id="CHEBI:57692"/>
    </cofactor>
</comment>
<dbReference type="InterPro" id="IPR036188">
    <property type="entry name" value="FAD/NAD-bd_sf"/>
</dbReference>
<dbReference type="InterPro" id="IPR003953">
    <property type="entry name" value="FAD-dep_OxRdtase_2_FAD-bd"/>
</dbReference>
<protein>
    <submittedName>
        <fullName evidence="6">3-ketosteroid dehydrogenase</fullName>
    </submittedName>
</protein>